<feature type="region of interest" description="Disordered" evidence="1">
    <location>
        <begin position="1"/>
        <end position="20"/>
    </location>
</feature>
<proteinExistence type="predicted"/>
<evidence type="ECO:0000313" key="3">
    <source>
        <dbReference type="Proteomes" id="UP001610335"/>
    </source>
</evidence>
<comment type="caution">
    <text evidence="2">The sequence shown here is derived from an EMBL/GenBank/DDBJ whole genome shotgun (WGS) entry which is preliminary data.</text>
</comment>
<protein>
    <recommendedName>
        <fullName evidence="4">WAP domain-containing protein</fullName>
    </recommendedName>
</protein>
<evidence type="ECO:0000313" key="2">
    <source>
        <dbReference type="EMBL" id="KAL2823566.1"/>
    </source>
</evidence>
<evidence type="ECO:0008006" key="4">
    <source>
        <dbReference type="Google" id="ProtNLM"/>
    </source>
</evidence>
<gene>
    <name evidence="2" type="ORF">BDW59DRAFT_163143</name>
</gene>
<name>A0ABR4I740_9EURO</name>
<evidence type="ECO:0000256" key="1">
    <source>
        <dbReference type="SAM" id="MobiDB-lite"/>
    </source>
</evidence>
<reference evidence="2 3" key="1">
    <citation type="submission" date="2024-07" db="EMBL/GenBank/DDBJ databases">
        <title>Section-level genome sequencing and comparative genomics of Aspergillus sections Usti and Cavernicolus.</title>
        <authorList>
            <consortium name="Lawrence Berkeley National Laboratory"/>
            <person name="Nybo J.L."/>
            <person name="Vesth T.C."/>
            <person name="Theobald S."/>
            <person name="Frisvad J.C."/>
            <person name="Larsen T.O."/>
            <person name="Kjaerboelling I."/>
            <person name="Rothschild-Mancinelli K."/>
            <person name="Lyhne E.K."/>
            <person name="Kogle M.E."/>
            <person name="Barry K."/>
            <person name="Clum A."/>
            <person name="Na H."/>
            <person name="Ledsgaard L."/>
            <person name="Lin J."/>
            <person name="Lipzen A."/>
            <person name="Kuo A."/>
            <person name="Riley R."/>
            <person name="Mondo S."/>
            <person name="LaButti K."/>
            <person name="Haridas S."/>
            <person name="Pangalinan J."/>
            <person name="Salamov A.A."/>
            <person name="Simmons B.A."/>
            <person name="Magnuson J.K."/>
            <person name="Chen J."/>
            <person name="Drula E."/>
            <person name="Henrissat B."/>
            <person name="Wiebenga A."/>
            <person name="Lubbers R.J."/>
            <person name="Gomes A.C."/>
            <person name="Makela M.R."/>
            <person name="Stajich J."/>
            <person name="Grigoriev I.V."/>
            <person name="Mortensen U.H."/>
            <person name="De vries R.P."/>
            <person name="Baker S.E."/>
            <person name="Andersen M.R."/>
        </authorList>
    </citation>
    <scope>NUCLEOTIDE SEQUENCE [LARGE SCALE GENOMIC DNA]</scope>
    <source>
        <strain evidence="2 3">CBS 600.67</strain>
    </source>
</reference>
<sequence>MTWQHIGLKISKSDTEGNRPPIQGFQCPQPLHGRLHISLPDSYSSFTSPRIDTYIGKICREMSPLIGGVIGIQFLKYEARGDQLSIRGDHYFFHRNTKEENKPSKVLCPVWIHEEQAKSTQPQANSPAATGVFEGLRREKGYKRHGIRSVSGVPWLFYYYPLSLQFSPWKQYTSHSNAVIMRFSLNLLLLPSLLVGALGSQSAQPLQEFSITEAGDADNFDLSTLRADAAQVCSPEYPYACSLNDLCCRSNRCCGRECCGPDADFCRDGLCYRYT</sequence>
<keyword evidence="3" id="KW-1185">Reference proteome</keyword>
<dbReference type="EMBL" id="JBFXLS010000051">
    <property type="protein sequence ID" value="KAL2823566.1"/>
    <property type="molecule type" value="Genomic_DNA"/>
</dbReference>
<dbReference type="Proteomes" id="UP001610335">
    <property type="component" value="Unassembled WGS sequence"/>
</dbReference>
<accession>A0ABR4I740</accession>
<organism evidence="2 3">
    <name type="scientific">Aspergillus cavernicola</name>
    <dbReference type="NCBI Taxonomy" id="176166"/>
    <lineage>
        <taxon>Eukaryota</taxon>
        <taxon>Fungi</taxon>
        <taxon>Dikarya</taxon>
        <taxon>Ascomycota</taxon>
        <taxon>Pezizomycotina</taxon>
        <taxon>Eurotiomycetes</taxon>
        <taxon>Eurotiomycetidae</taxon>
        <taxon>Eurotiales</taxon>
        <taxon>Aspergillaceae</taxon>
        <taxon>Aspergillus</taxon>
        <taxon>Aspergillus subgen. Nidulantes</taxon>
    </lineage>
</organism>